<evidence type="ECO:0000256" key="10">
    <source>
        <dbReference type="SAM" id="Phobius"/>
    </source>
</evidence>
<dbReference type="Proteomes" id="UP000198287">
    <property type="component" value="Unassembled WGS sequence"/>
</dbReference>
<evidence type="ECO:0000256" key="5">
    <source>
        <dbReference type="ARBA" id="ARBA00022833"/>
    </source>
</evidence>
<dbReference type="Pfam" id="PF13639">
    <property type="entry name" value="zf-RING_2"/>
    <property type="match status" value="1"/>
</dbReference>
<dbReference type="OMA" id="MHSAPLH"/>
<proteinExistence type="predicted"/>
<evidence type="ECO:0000256" key="7">
    <source>
        <dbReference type="ARBA" id="ARBA00023136"/>
    </source>
</evidence>
<feature type="transmembrane region" description="Helical" evidence="10">
    <location>
        <begin position="192"/>
        <end position="216"/>
    </location>
</feature>
<feature type="transmembrane region" description="Helical" evidence="10">
    <location>
        <begin position="550"/>
        <end position="569"/>
    </location>
</feature>
<dbReference type="OrthoDB" id="4348522at2759"/>
<dbReference type="AlphaFoldDB" id="A0A226E3I2"/>
<dbReference type="InterPro" id="IPR001841">
    <property type="entry name" value="Znf_RING"/>
</dbReference>
<dbReference type="EMBL" id="LNIX01000007">
    <property type="protein sequence ID" value="OXA51471.1"/>
    <property type="molecule type" value="Genomic_DNA"/>
</dbReference>
<dbReference type="GO" id="GO:0036513">
    <property type="term" value="C:Derlin-1 retrotranslocation complex"/>
    <property type="evidence" value="ECO:0007669"/>
    <property type="project" value="TreeGrafter"/>
</dbReference>
<dbReference type="Gene3D" id="3.30.40.10">
    <property type="entry name" value="Zinc/RING finger domain, C3HC4 (zinc finger)"/>
    <property type="match status" value="1"/>
</dbReference>
<evidence type="ECO:0000256" key="3">
    <source>
        <dbReference type="ARBA" id="ARBA00022723"/>
    </source>
</evidence>
<name>A0A226E3I2_FOLCA</name>
<comment type="subcellular location">
    <subcellularLocation>
        <location evidence="1">Membrane</location>
        <topology evidence="1">Multi-pass membrane protein</topology>
    </subcellularLocation>
</comment>
<evidence type="ECO:0000256" key="1">
    <source>
        <dbReference type="ARBA" id="ARBA00004141"/>
    </source>
</evidence>
<feature type="transmembrane region" description="Helical" evidence="10">
    <location>
        <begin position="441"/>
        <end position="464"/>
    </location>
</feature>
<dbReference type="SMART" id="SM00184">
    <property type="entry name" value="RING"/>
    <property type="match status" value="1"/>
</dbReference>
<keyword evidence="7 10" id="KW-0472">Membrane</keyword>
<dbReference type="PANTHER" id="PTHR22763">
    <property type="entry name" value="RING ZINC FINGER PROTEIN"/>
    <property type="match status" value="1"/>
</dbReference>
<accession>A0A226E3I2</accession>
<dbReference type="CDD" id="cd16476">
    <property type="entry name" value="RING-H2_RNF139-like"/>
    <property type="match status" value="1"/>
</dbReference>
<feature type="transmembrane region" description="Helical" evidence="10">
    <location>
        <begin position="412"/>
        <end position="435"/>
    </location>
</feature>
<feature type="transmembrane region" description="Helical" evidence="10">
    <location>
        <begin position="134"/>
        <end position="158"/>
    </location>
</feature>
<keyword evidence="5" id="KW-0862">Zinc</keyword>
<evidence type="ECO:0000256" key="9">
    <source>
        <dbReference type="SAM" id="MobiDB-lite"/>
    </source>
</evidence>
<keyword evidence="3" id="KW-0479">Metal-binding</keyword>
<sequence>MCKMSIRNKLFLACESFLRVPPLLLVDEIFRTSFGFGGRPFQYGGVTESHKTVTTDTVILNSKDPTGPFSSGFSGESPLASTSEFVKESWLWGLELVRNVTSVDPDVSTGTESDNVISRMEDLSKFTEGIADDFMFAGQILGSVVLFFAAVIMFMLATDNLIKLYSYLLSFTTLYLSYVIPSYLLSTNLSDILCLSVNLTFRTVLAAVFFACKSWSSMHMSPENRMHALLDPVLLSLFFVTGFGHIPLVIFVPLVISLHYSLIKSLPKLYSFLILSWGETKRVQNEYGLSHLIQVESGRLRINTVFRLFWMTRAAYDAFFRCCDEPLSLIIRNVMVHGTETFTGIVGLTVTVAAVCHQIGDFLLWLLYFGNNNEVDLNRFGSISTVLFFILSLQSGLTSLDPEKRLDRLLKNVALLGTALFHALHQLIAPLLHAFRSFQAVQIRAATLSCVFLCLSFCLTVSLLRWTSVSTWSLAVLALAIEFKIKVIISLVISMVVYLSQLVQYPDVVEKIVSFFRRILPRVVMHFFDKMYDQISHEDMVFYLKTVANIAEFITGIFLFLNAVWIFLFESTSAIRAIGMSIHAYFNIWCEAQKGFRIYSQRKTASKKIMSLKDATEDQLKVRNDDVCSICYEGFESAKVTNCGHLFHAVCLRKWLYVQNTCPMCHEILYKEDITEEDNPEELLQQEVPIPPPPRQQNRAHLDRHPDHNQNTSDSEGEFDDLNNQRRRHPAGAANNNGANNLIYNNRNIRQPRGDQANQLVYRGTRDGIEFYDEVDGNETDVEDNNDELHDMEDDDSDSDSFVELEDLEVWNRDLDRDREDRDRGDGGIQAANGRGLVLFL</sequence>
<dbReference type="GO" id="GO:0036503">
    <property type="term" value="P:ERAD pathway"/>
    <property type="evidence" value="ECO:0007669"/>
    <property type="project" value="TreeGrafter"/>
</dbReference>
<keyword evidence="6 10" id="KW-1133">Transmembrane helix</keyword>
<evidence type="ECO:0000313" key="13">
    <source>
        <dbReference type="Proteomes" id="UP000198287"/>
    </source>
</evidence>
<feature type="transmembrane region" description="Helical" evidence="10">
    <location>
        <begin position="476"/>
        <end position="499"/>
    </location>
</feature>
<evidence type="ECO:0000313" key="12">
    <source>
        <dbReference type="EMBL" id="OXA51471.1"/>
    </source>
</evidence>
<reference evidence="12 13" key="1">
    <citation type="submission" date="2015-12" db="EMBL/GenBank/DDBJ databases">
        <title>The genome of Folsomia candida.</title>
        <authorList>
            <person name="Faddeeva A."/>
            <person name="Derks M.F."/>
            <person name="Anvar Y."/>
            <person name="Smit S."/>
            <person name="Van Straalen N."/>
            <person name="Roelofs D."/>
        </authorList>
    </citation>
    <scope>NUCLEOTIDE SEQUENCE [LARGE SCALE GENOMIC DNA]</scope>
    <source>
        <strain evidence="12 13">VU population</strain>
        <tissue evidence="12">Whole body</tissue>
    </source>
</reference>
<dbReference type="PANTHER" id="PTHR22763:SF163">
    <property type="entry name" value="E3 UBIQUITIN-PROTEIN LIGASE RNF139"/>
    <property type="match status" value="1"/>
</dbReference>
<organism evidence="12 13">
    <name type="scientific">Folsomia candida</name>
    <name type="common">Springtail</name>
    <dbReference type="NCBI Taxonomy" id="158441"/>
    <lineage>
        <taxon>Eukaryota</taxon>
        <taxon>Metazoa</taxon>
        <taxon>Ecdysozoa</taxon>
        <taxon>Arthropoda</taxon>
        <taxon>Hexapoda</taxon>
        <taxon>Collembola</taxon>
        <taxon>Entomobryomorpha</taxon>
        <taxon>Isotomoidea</taxon>
        <taxon>Isotomidae</taxon>
        <taxon>Proisotominae</taxon>
        <taxon>Folsomia</taxon>
    </lineage>
</organism>
<evidence type="ECO:0000256" key="2">
    <source>
        <dbReference type="ARBA" id="ARBA00022692"/>
    </source>
</evidence>
<feature type="compositionally biased region" description="Low complexity" evidence="9">
    <location>
        <begin position="731"/>
        <end position="742"/>
    </location>
</feature>
<dbReference type="GO" id="GO:0008270">
    <property type="term" value="F:zinc ion binding"/>
    <property type="evidence" value="ECO:0007669"/>
    <property type="project" value="UniProtKB-KW"/>
</dbReference>
<keyword evidence="2 10" id="KW-0812">Transmembrane</keyword>
<comment type="caution">
    <text evidence="12">The sequence shown here is derived from an EMBL/GenBank/DDBJ whole genome shotgun (WGS) entry which is preliminary data.</text>
</comment>
<feature type="region of interest" description="Disordered" evidence="9">
    <location>
        <begin position="776"/>
        <end position="800"/>
    </location>
</feature>
<dbReference type="Pfam" id="PF13705">
    <property type="entry name" value="TRC8_N"/>
    <property type="match status" value="2"/>
</dbReference>
<feature type="transmembrane region" description="Helical" evidence="10">
    <location>
        <begin position="164"/>
        <end position="185"/>
    </location>
</feature>
<dbReference type="PROSITE" id="PS50089">
    <property type="entry name" value="ZF_RING_2"/>
    <property type="match status" value="1"/>
</dbReference>
<feature type="region of interest" description="Disordered" evidence="9">
    <location>
        <begin position="679"/>
        <end position="742"/>
    </location>
</feature>
<protein>
    <submittedName>
        <fullName evidence="12">Protein TRC8</fullName>
    </submittedName>
</protein>
<evidence type="ECO:0000256" key="6">
    <source>
        <dbReference type="ARBA" id="ARBA00022989"/>
    </source>
</evidence>
<keyword evidence="4 8" id="KW-0863">Zinc-finger</keyword>
<dbReference type="GO" id="GO:0043161">
    <property type="term" value="P:proteasome-mediated ubiquitin-dependent protein catabolic process"/>
    <property type="evidence" value="ECO:0007669"/>
    <property type="project" value="TreeGrafter"/>
</dbReference>
<feature type="transmembrane region" description="Helical" evidence="10">
    <location>
        <begin position="342"/>
        <end position="368"/>
    </location>
</feature>
<dbReference type="InterPro" id="IPR025754">
    <property type="entry name" value="TRC8_N_dom"/>
</dbReference>
<dbReference type="GO" id="GO:0061630">
    <property type="term" value="F:ubiquitin protein ligase activity"/>
    <property type="evidence" value="ECO:0007669"/>
    <property type="project" value="TreeGrafter"/>
</dbReference>
<dbReference type="InterPro" id="IPR013083">
    <property type="entry name" value="Znf_RING/FYVE/PHD"/>
</dbReference>
<dbReference type="STRING" id="158441.A0A226E3I2"/>
<dbReference type="InterPro" id="IPR050731">
    <property type="entry name" value="HRD1_E3_ubiq-ligases"/>
</dbReference>
<gene>
    <name evidence="12" type="ORF">Fcan01_13263</name>
</gene>
<evidence type="ECO:0000256" key="8">
    <source>
        <dbReference type="PROSITE-ProRule" id="PRU00175"/>
    </source>
</evidence>
<feature type="domain" description="RING-type" evidence="11">
    <location>
        <begin position="628"/>
        <end position="666"/>
    </location>
</feature>
<feature type="transmembrane region" description="Helical" evidence="10">
    <location>
        <begin position="380"/>
        <end position="400"/>
    </location>
</feature>
<feature type="transmembrane region" description="Helical" evidence="10">
    <location>
        <begin position="236"/>
        <end position="260"/>
    </location>
</feature>
<keyword evidence="13" id="KW-1185">Reference proteome</keyword>
<evidence type="ECO:0000259" key="11">
    <source>
        <dbReference type="PROSITE" id="PS50089"/>
    </source>
</evidence>
<evidence type="ECO:0000256" key="4">
    <source>
        <dbReference type="ARBA" id="ARBA00022771"/>
    </source>
</evidence>
<dbReference type="SUPFAM" id="SSF57850">
    <property type="entry name" value="RING/U-box"/>
    <property type="match status" value="1"/>
</dbReference>